<evidence type="ECO:0000259" key="3">
    <source>
        <dbReference type="Pfam" id="PF18174"/>
    </source>
</evidence>
<keyword evidence="5" id="KW-1185">Reference proteome</keyword>
<evidence type="ECO:0000313" key="4">
    <source>
        <dbReference type="EMBL" id="MBK1895033.1"/>
    </source>
</evidence>
<feature type="domain" description="CCDC81-like prokaryotic HU" evidence="3">
    <location>
        <begin position="2"/>
        <end position="51"/>
    </location>
</feature>
<reference evidence="5" key="1">
    <citation type="submission" date="2021-01" db="EMBL/GenBank/DDBJ databases">
        <title>Genome public.</title>
        <authorList>
            <person name="Liu C."/>
            <person name="Sun Q."/>
        </authorList>
    </citation>
    <scope>NUCLEOTIDE SEQUENCE [LARGE SCALE GENOMIC DNA]</scope>
    <source>
        <strain evidence="5">YIM B02567</strain>
    </source>
</reference>
<organism evidence="4 5">
    <name type="scientific">Chryseobacterium paridis</name>
    <dbReference type="NCBI Taxonomy" id="2800328"/>
    <lineage>
        <taxon>Bacteria</taxon>
        <taxon>Pseudomonadati</taxon>
        <taxon>Bacteroidota</taxon>
        <taxon>Flavobacteriia</taxon>
        <taxon>Flavobacteriales</taxon>
        <taxon>Weeksellaceae</taxon>
        <taxon>Chryseobacterium group</taxon>
        <taxon>Chryseobacterium</taxon>
    </lineage>
</organism>
<name>A0ABS1FRL1_9FLAO</name>
<keyword evidence="2" id="KW-0472">Membrane</keyword>
<dbReference type="Proteomes" id="UP000628669">
    <property type="component" value="Unassembled WGS sequence"/>
</dbReference>
<evidence type="ECO:0000256" key="1">
    <source>
        <dbReference type="SAM" id="MobiDB-lite"/>
    </source>
</evidence>
<dbReference type="InterPro" id="IPR040495">
    <property type="entry name" value="HU-CCDC81_bac_1"/>
</dbReference>
<evidence type="ECO:0000313" key="5">
    <source>
        <dbReference type="Proteomes" id="UP000628669"/>
    </source>
</evidence>
<proteinExistence type="predicted"/>
<feature type="compositionally biased region" description="Basic and acidic residues" evidence="1">
    <location>
        <begin position="212"/>
        <end position="226"/>
    </location>
</feature>
<feature type="region of interest" description="Disordered" evidence="1">
    <location>
        <begin position="212"/>
        <end position="250"/>
    </location>
</feature>
<accession>A0ABS1FRL1</accession>
<feature type="transmembrane region" description="Helical" evidence="2">
    <location>
        <begin position="158"/>
        <end position="177"/>
    </location>
</feature>
<protein>
    <recommendedName>
        <fullName evidence="3">CCDC81-like prokaryotic HU domain-containing protein</fullName>
    </recommendedName>
</protein>
<comment type="caution">
    <text evidence="4">The sequence shown here is derived from an EMBL/GenBank/DDBJ whole genome shotgun (WGS) entry which is preliminary data.</text>
</comment>
<evidence type="ECO:0000256" key="2">
    <source>
        <dbReference type="SAM" id="Phobius"/>
    </source>
</evidence>
<gene>
    <name evidence="4" type="ORF">JHL15_04600</name>
</gene>
<keyword evidence="2" id="KW-0812">Transmembrane</keyword>
<feature type="compositionally biased region" description="Polar residues" evidence="1">
    <location>
        <begin position="237"/>
        <end position="250"/>
    </location>
</feature>
<dbReference type="RefSeq" id="WP_200243479.1">
    <property type="nucleotide sequence ID" value="NZ_JAENHK010000001.1"/>
</dbReference>
<dbReference type="EMBL" id="JAENHK010000001">
    <property type="protein sequence ID" value="MBK1895033.1"/>
    <property type="molecule type" value="Genomic_DNA"/>
</dbReference>
<keyword evidence="2" id="KW-1133">Transmembrane helix</keyword>
<dbReference type="Pfam" id="PF18174">
    <property type="entry name" value="HU-CCDC81_bac_1"/>
    <property type="match status" value="1"/>
</dbReference>
<sequence>MNISAYILEYLKQFGTVTVPAFGVFSLENSKAVINSENGSILPPSSKIAFTSDYEVESEELISFISHQKQISVESAKNELQIQTDFWKKKLQADHALEIQNLGTIFIEDGETHFKGNRLEFNHPDYYGLEEIKLSDISNAERTISSEKTNKDYKFNKSILWIFLFIIPVLGIIYIAFTQQELLFGKKSFDTVSVQTKTRRIEKDTVKVKKDSTQMKVSDSLKKDSLIKPPGKAINPKATQNNTKATWQKK</sequence>